<dbReference type="EMBL" id="CDMW01000001">
    <property type="protein sequence ID" value="CEL91371.1"/>
    <property type="molecule type" value="Genomic_DNA"/>
</dbReference>
<organism evidence="2 3">
    <name type="scientific">Streptococcus sanguinis</name>
    <dbReference type="NCBI Taxonomy" id="1305"/>
    <lineage>
        <taxon>Bacteria</taxon>
        <taxon>Bacillati</taxon>
        <taxon>Bacillota</taxon>
        <taxon>Bacilli</taxon>
        <taxon>Lactobacillales</taxon>
        <taxon>Streptococcaceae</taxon>
        <taxon>Streptococcus</taxon>
    </lineage>
</organism>
<proteinExistence type="predicted"/>
<gene>
    <name evidence="2" type="ORF">SSV_2098</name>
</gene>
<reference evidence="2 3" key="1">
    <citation type="submission" date="2015-01" db="EMBL/GenBank/DDBJ databases">
        <authorList>
            <person name="Pelicic Vladimir"/>
        </authorList>
    </citation>
    <scope>NUCLEOTIDE SEQUENCE [LARGE SCALE GENOMIC DNA]</scope>
    <source>
        <strain evidence="2 3">2908</strain>
    </source>
</reference>
<feature type="domain" description="SP-0191-like C-terminal" evidence="1">
    <location>
        <begin position="50"/>
        <end position="180"/>
    </location>
</feature>
<dbReference type="Pfam" id="PF21642">
    <property type="entry name" value="SP_0191-like"/>
    <property type="match status" value="1"/>
</dbReference>
<dbReference type="InterPro" id="IPR048787">
    <property type="entry name" value="SP_0191-like_C"/>
</dbReference>
<accession>A0A0B7GNX1</accession>
<dbReference type="PROSITE" id="PS51257">
    <property type="entry name" value="PROKAR_LIPOPROTEIN"/>
    <property type="match status" value="1"/>
</dbReference>
<dbReference type="AlphaFoldDB" id="A0A0B7GNX1"/>
<name>A0A0B7GNX1_STRSA</name>
<dbReference type="RefSeq" id="WP_072074745.1">
    <property type="nucleotide sequence ID" value="NZ_CDMW01000001.1"/>
</dbReference>
<protein>
    <recommendedName>
        <fullName evidence="1">SP-0191-like C-terminal domain-containing protein</fullName>
    </recommendedName>
</protein>
<sequence length="190" mass="21289">MKKILVGLGLSVALLAGCGHKKTETNSNAADKKEISNNLPIIDNAKQQEVITRTLVFPKDERGNQQSQTVTYQGEHFKRLVVERLTATDDEMKEAIKQMGLEEAQKSLNESLEQDADYVQARGLQGFSGSVTILNANELKMTSSYDFESLDIEKAASMPYFQNLKLKEMIKLTPEEYINNLLMNGAEEQK</sequence>
<dbReference type="InterPro" id="IPR047840">
    <property type="entry name" value="SP_0191-like"/>
</dbReference>
<dbReference type="NCBIfam" id="NF041193">
    <property type="entry name" value="lipo_SP0191"/>
    <property type="match status" value="1"/>
</dbReference>
<evidence type="ECO:0000313" key="3">
    <source>
        <dbReference type="Proteomes" id="UP000183504"/>
    </source>
</evidence>
<evidence type="ECO:0000313" key="2">
    <source>
        <dbReference type="EMBL" id="CEL91371.1"/>
    </source>
</evidence>
<evidence type="ECO:0000259" key="1">
    <source>
        <dbReference type="Pfam" id="PF21642"/>
    </source>
</evidence>
<dbReference type="Proteomes" id="UP000183504">
    <property type="component" value="Unassembled WGS sequence"/>
</dbReference>